<comment type="similarity">
    <text evidence="12 14">Belongs to the TonB-dependent receptor family.</text>
</comment>
<dbReference type="PANTHER" id="PTHR32552">
    <property type="entry name" value="FERRICHROME IRON RECEPTOR-RELATED"/>
    <property type="match status" value="1"/>
</dbReference>
<dbReference type="GO" id="GO:0006826">
    <property type="term" value="P:iron ion transport"/>
    <property type="evidence" value="ECO:0007669"/>
    <property type="project" value="UniProtKB-KW"/>
</dbReference>
<evidence type="ECO:0000256" key="15">
    <source>
        <dbReference type="SAM" id="SignalP"/>
    </source>
</evidence>
<dbReference type="InterPro" id="IPR012910">
    <property type="entry name" value="Plug_dom"/>
</dbReference>
<evidence type="ECO:0000256" key="11">
    <source>
        <dbReference type="ARBA" id="ARBA00023237"/>
    </source>
</evidence>
<keyword evidence="4" id="KW-0410">Iron transport</keyword>
<evidence type="ECO:0000256" key="7">
    <source>
        <dbReference type="ARBA" id="ARBA00023004"/>
    </source>
</evidence>
<dbReference type="GO" id="GO:0009279">
    <property type="term" value="C:cell outer membrane"/>
    <property type="evidence" value="ECO:0007669"/>
    <property type="project" value="UniProtKB-SubCell"/>
</dbReference>
<keyword evidence="2 12" id="KW-0813">Transport</keyword>
<evidence type="ECO:0000256" key="13">
    <source>
        <dbReference type="PROSITE-ProRule" id="PRU10144"/>
    </source>
</evidence>
<dbReference type="PROSITE" id="PS01156">
    <property type="entry name" value="TONB_DEPENDENT_REC_2"/>
    <property type="match status" value="1"/>
</dbReference>
<dbReference type="Gene3D" id="2.40.170.20">
    <property type="entry name" value="TonB-dependent receptor, beta-barrel domain"/>
    <property type="match status" value="1"/>
</dbReference>
<evidence type="ECO:0000256" key="2">
    <source>
        <dbReference type="ARBA" id="ARBA00022448"/>
    </source>
</evidence>
<feature type="domain" description="TonB-dependent receptor-like beta-barrel" evidence="16">
    <location>
        <begin position="313"/>
        <end position="761"/>
    </location>
</feature>
<evidence type="ECO:0000256" key="9">
    <source>
        <dbReference type="ARBA" id="ARBA00023077"/>
    </source>
</evidence>
<dbReference type="PANTHER" id="PTHR32552:SF81">
    <property type="entry name" value="TONB-DEPENDENT OUTER MEMBRANE RECEPTOR"/>
    <property type="match status" value="1"/>
</dbReference>
<dbReference type="EMBL" id="CP041016">
    <property type="protein sequence ID" value="QDC37241.1"/>
    <property type="molecule type" value="Genomic_DNA"/>
</dbReference>
<dbReference type="InterPro" id="IPR039426">
    <property type="entry name" value="TonB-dep_rcpt-like"/>
</dbReference>
<comment type="subcellular location">
    <subcellularLocation>
        <location evidence="1 12">Cell outer membrane</location>
        <topology evidence="1 12">Multi-pass membrane protein</topology>
    </subcellularLocation>
</comment>
<keyword evidence="3 12" id="KW-1134">Transmembrane beta strand</keyword>
<evidence type="ECO:0000259" key="16">
    <source>
        <dbReference type="Pfam" id="PF00593"/>
    </source>
</evidence>
<evidence type="ECO:0000313" key="19">
    <source>
        <dbReference type="Proteomes" id="UP000311469"/>
    </source>
</evidence>
<evidence type="ECO:0000256" key="12">
    <source>
        <dbReference type="PROSITE-ProRule" id="PRU01360"/>
    </source>
</evidence>
<keyword evidence="18" id="KW-0675">Receptor</keyword>
<dbReference type="SUPFAM" id="SSF56935">
    <property type="entry name" value="Porins"/>
    <property type="match status" value="1"/>
</dbReference>
<feature type="chain" id="PRO_5022843273" evidence="15">
    <location>
        <begin position="34"/>
        <end position="815"/>
    </location>
</feature>
<dbReference type="Pfam" id="PF07715">
    <property type="entry name" value="Plug"/>
    <property type="match status" value="1"/>
</dbReference>
<evidence type="ECO:0000256" key="1">
    <source>
        <dbReference type="ARBA" id="ARBA00004571"/>
    </source>
</evidence>
<evidence type="ECO:0000256" key="3">
    <source>
        <dbReference type="ARBA" id="ARBA00022452"/>
    </source>
</evidence>
<feature type="domain" description="TonB-dependent receptor plug" evidence="17">
    <location>
        <begin position="64"/>
        <end position="169"/>
    </location>
</feature>
<dbReference type="PROSITE" id="PS52016">
    <property type="entry name" value="TONB_DEPENDENT_REC_3"/>
    <property type="match status" value="1"/>
</dbReference>
<dbReference type="Proteomes" id="UP000311469">
    <property type="component" value="Chromosome cSF1"/>
</dbReference>
<sequence length="815" mass="87172">MMGGRRRAVGFRRTLLASGGCAVVLLAGSPAFAQDASRDGSANASDTQQTEDIVVTAQVRSERAQDVPVSLQVIGSKSLTEQNLRTLADVADYAPSVHVNNGIATNDLYIRGIGSGNNPAFDQGVGTFIDGIYHGRSRSSSADFFDLDRVEILKGPQSTFFGNNAIAGAFNLATVAPGESFGGYGRLLYGTHKNRLAEVAADIPLASGLSARVAVHYDGTRGWLHNITTGDDSPRNDNWAGRIILRYHPNSDLDIKLKAQKGINESKGGTLQLNDCPPPAPFAAAGFCALNLSLGLDDTVGLDKNTVARNAENIRLKTSEYVASASYMLGGHQVSLIAGYLNYDFVQNIDADSTPSLLLPLSTPEHYHQYSGELRVTSPTDKPVEYLFGIYAQDDRLRSTNLKALGFLTPVFAGGPLAALVAAGPLAQDLTFTQSEQSYAGFGSITWHITDAFSVTGGLRYTKVRKHSISVDQFGNQLTPYGPIVPFPGTLNDLPTPATGLQGIASALGLGQAGIIDRKATYDAFLPSAKLQYRLSDDAMLYASYARGFLAGGFNGSDISGNPANVPYTPEHVNAYEVGLKSELFDRVLLFNVDVFLSNYDNLQVQQFADGGGGTVISVVRNAASSRTKGVELETRWRVTPAFNVGANVTYMKAYYLDYKNVGLTQLQTFCHANVGNSACVAEFGGNGDPGALQDLSGRPTSYAPRLSGNINASYRFSFGSWDLTPSASLLFTSKYFPGGPGNDDPQLIQKGYTRLDARLSLVQSGGGLAIDVIGKNLTNRTIITSITNWPNAPGSFLAAKEEPRNVALQVRYEF</sequence>
<dbReference type="AlphaFoldDB" id="A0A5B8CKA0"/>
<keyword evidence="7" id="KW-0408">Iron</keyword>
<keyword evidence="10 12" id="KW-0472">Membrane</keyword>
<proteinExistence type="inferred from homology"/>
<dbReference type="InterPro" id="IPR000531">
    <property type="entry name" value="Beta-barrel_TonB"/>
</dbReference>
<gene>
    <name evidence="18" type="ORF">FIL70_08430</name>
</gene>
<accession>A0A5B8CKA0</accession>
<evidence type="ECO:0000256" key="6">
    <source>
        <dbReference type="ARBA" id="ARBA00022729"/>
    </source>
</evidence>
<evidence type="ECO:0000313" key="18">
    <source>
        <dbReference type="EMBL" id="QDC37241.1"/>
    </source>
</evidence>
<protein>
    <submittedName>
        <fullName evidence="18">TonB-dependent receptor</fullName>
    </submittedName>
</protein>
<feature type="short sequence motif" description="TonB C-terminal box" evidence="13">
    <location>
        <begin position="798"/>
        <end position="815"/>
    </location>
</feature>
<keyword evidence="5 12" id="KW-0812">Transmembrane</keyword>
<evidence type="ECO:0000256" key="10">
    <source>
        <dbReference type="ARBA" id="ARBA00023136"/>
    </source>
</evidence>
<keyword evidence="6 15" id="KW-0732">Signal</keyword>
<dbReference type="InterPro" id="IPR036942">
    <property type="entry name" value="Beta-barrel_TonB_sf"/>
</dbReference>
<evidence type="ECO:0000256" key="14">
    <source>
        <dbReference type="RuleBase" id="RU003357"/>
    </source>
</evidence>
<name>A0A5B8CKA0_SPHSA</name>
<keyword evidence="8" id="KW-0406">Ion transport</keyword>
<keyword evidence="11 12" id="KW-0998">Cell outer membrane</keyword>
<dbReference type="Pfam" id="PF00593">
    <property type="entry name" value="TonB_dep_Rec_b-barrel"/>
    <property type="match status" value="1"/>
</dbReference>
<evidence type="ECO:0000256" key="5">
    <source>
        <dbReference type="ARBA" id="ARBA00022692"/>
    </source>
</evidence>
<organism evidence="18 19">
    <name type="scientific">Sphingobium fuliginis ATCC 27551</name>
    <dbReference type="NCBI Taxonomy" id="1208342"/>
    <lineage>
        <taxon>Bacteria</taxon>
        <taxon>Pseudomonadati</taxon>
        <taxon>Pseudomonadota</taxon>
        <taxon>Alphaproteobacteria</taxon>
        <taxon>Sphingomonadales</taxon>
        <taxon>Sphingomonadaceae</taxon>
        <taxon>Sphingobium</taxon>
    </lineage>
</organism>
<evidence type="ECO:0000256" key="8">
    <source>
        <dbReference type="ARBA" id="ARBA00023065"/>
    </source>
</evidence>
<dbReference type="RefSeq" id="WP_140042040.1">
    <property type="nucleotide sequence ID" value="NZ_CP041016.1"/>
</dbReference>
<dbReference type="KEGG" id="sufl:FIL70_08430"/>
<evidence type="ECO:0000259" key="17">
    <source>
        <dbReference type="Pfam" id="PF07715"/>
    </source>
</evidence>
<feature type="signal peptide" evidence="15">
    <location>
        <begin position="1"/>
        <end position="33"/>
    </location>
</feature>
<reference evidence="18 19" key="1">
    <citation type="submission" date="2019-06" db="EMBL/GenBank/DDBJ databases">
        <title>Genome organization and adaptive potential of archetypical organophosphate degarding Sphingobium fuliginis ATCC 27551.</title>
        <authorList>
            <person name="Sarwar A."/>
            <person name="Parthasarathy S."/>
            <person name="Singh C."/>
            <person name="Siddavattam D."/>
        </authorList>
    </citation>
    <scope>NUCLEOTIDE SEQUENCE [LARGE SCALE GENOMIC DNA]</scope>
    <source>
        <strain evidence="18 19">ATCC 27551</strain>
    </source>
</reference>
<evidence type="ECO:0000256" key="4">
    <source>
        <dbReference type="ARBA" id="ARBA00022496"/>
    </source>
</evidence>
<dbReference type="InterPro" id="IPR010917">
    <property type="entry name" value="TonB_rcpt_CS"/>
</dbReference>
<keyword evidence="9 14" id="KW-0798">TonB box</keyword>